<protein>
    <submittedName>
        <fullName evidence="1">Uncharacterized protein</fullName>
    </submittedName>
</protein>
<proteinExistence type="predicted"/>
<evidence type="ECO:0000313" key="2">
    <source>
        <dbReference type="Proteomes" id="UP000029227"/>
    </source>
</evidence>
<comment type="caution">
    <text evidence="1">The sequence shown here is derived from an EMBL/GenBank/DDBJ whole genome shotgun (WGS) entry which is preliminary data.</text>
</comment>
<sequence>MANALKTAPSHFMTATKYHDFVFLSQRMTNIFSKTRLSHFEIAIVTENIPAIVNGVGMVPGKIG</sequence>
<evidence type="ECO:0000313" key="1">
    <source>
        <dbReference type="EMBL" id="GAL08292.1"/>
    </source>
</evidence>
<reference evidence="1 2" key="1">
    <citation type="journal article" date="2014" name="Genome Announc.">
        <title>Draft Genome Sequences of Two Vibrionaceae Species, Vibrio ponticus C121 and Photobacterium aphoticum C119, Isolated as Coral Reef Microbiota.</title>
        <authorList>
            <person name="Al-saari N."/>
            <person name="Meirelles P.M."/>
            <person name="Mino S."/>
            <person name="Suda W."/>
            <person name="Oshima K."/>
            <person name="Hattori M."/>
            <person name="Ohkuma M."/>
            <person name="Thompson F.L."/>
            <person name="Gomez-Gil B."/>
            <person name="Sawabe T."/>
            <person name="Sawabe T."/>
        </authorList>
    </citation>
    <scope>NUCLEOTIDE SEQUENCE [LARGE SCALE GENOMIC DNA]</scope>
    <source>
        <strain evidence="1 2">JCM 19237</strain>
    </source>
</reference>
<organism evidence="1 2">
    <name type="scientific">Photobacterium aphoticum</name>
    <dbReference type="NCBI Taxonomy" id="754436"/>
    <lineage>
        <taxon>Bacteria</taxon>
        <taxon>Pseudomonadati</taxon>
        <taxon>Pseudomonadota</taxon>
        <taxon>Gammaproteobacteria</taxon>
        <taxon>Vibrionales</taxon>
        <taxon>Vibrionaceae</taxon>
        <taxon>Photobacterium</taxon>
    </lineage>
</organism>
<accession>A0A090RLB2</accession>
<gene>
    <name evidence="1" type="ORF">JCM19237_2846</name>
</gene>
<dbReference type="EMBL" id="BBMN01000024">
    <property type="protein sequence ID" value="GAL08292.1"/>
    <property type="molecule type" value="Genomic_DNA"/>
</dbReference>
<dbReference type="AlphaFoldDB" id="A0A090RLB2"/>
<dbReference type="Proteomes" id="UP000029227">
    <property type="component" value="Unassembled WGS sequence"/>
</dbReference>
<name>A0A090RLB2_9GAMM</name>